<reference evidence="1 2" key="1">
    <citation type="submission" date="2021-06" db="EMBL/GenBank/DDBJ databases">
        <title>Differences between aerobic and microaerobic xylene degrading microbial communities.</title>
        <authorList>
            <person name="Banerjee S."/>
            <person name="Tancsics A."/>
        </authorList>
    </citation>
    <scope>NUCLEOTIDE SEQUENCE [LARGE SCALE GENOMIC DNA]</scope>
    <source>
        <strain evidence="1 2">MAP12</strain>
    </source>
</reference>
<evidence type="ECO:0000313" key="1">
    <source>
        <dbReference type="EMBL" id="MBV2132019.1"/>
    </source>
</evidence>
<organism evidence="1 2">
    <name type="scientific">Geopseudomonas aromaticivorans</name>
    <dbReference type="NCBI Taxonomy" id="2849492"/>
    <lineage>
        <taxon>Bacteria</taxon>
        <taxon>Pseudomonadati</taxon>
        <taxon>Pseudomonadota</taxon>
        <taxon>Gammaproteobacteria</taxon>
        <taxon>Pseudomonadales</taxon>
        <taxon>Pseudomonadaceae</taxon>
        <taxon>Geopseudomonas</taxon>
    </lineage>
</organism>
<accession>A0ABS6MUC6</accession>
<dbReference type="Proteomes" id="UP000813068">
    <property type="component" value="Unassembled WGS sequence"/>
</dbReference>
<gene>
    <name evidence="1" type="ORF">KRX52_04300</name>
</gene>
<dbReference type="RefSeq" id="WP_217679932.1">
    <property type="nucleotide sequence ID" value="NZ_JAHRGL010000011.1"/>
</dbReference>
<protein>
    <submittedName>
        <fullName evidence="1">Uncharacterized protein</fullName>
    </submittedName>
</protein>
<name>A0ABS6MUC6_9GAMM</name>
<sequence length="166" mass="18576">MTLITLSDQQIAELIATPKRVINPGMKPKLQKASIQVTYELEEVHGGRRFLLYLRSNPRDPESFSCGLAYVLDGPDKMVTLCRYNGSNHVHYNPIESGEQIAHQCHIHTATQRYMEIGDKCDKFAESTDRYSDFDGAVSCILQDCSITGLHQSAGSEDKGGQLNLW</sequence>
<evidence type="ECO:0000313" key="2">
    <source>
        <dbReference type="Proteomes" id="UP000813068"/>
    </source>
</evidence>
<proteinExistence type="predicted"/>
<comment type="caution">
    <text evidence="1">The sequence shown here is derived from an EMBL/GenBank/DDBJ whole genome shotgun (WGS) entry which is preliminary data.</text>
</comment>
<dbReference type="EMBL" id="JAHRGL010000011">
    <property type="protein sequence ID" value="MBV2132019.1"/>
    <property type="molecule type" value="Genomic_DNA"/>
</dbReference>
<keyword evidence="2" id="KW-1185">Reference proteome</keyword>